<organism evidence="1">
    <name type="scientific">candidate division WOR-3 bacterium</name>
    <dbReference type="NCBI Taxonomy" id="2052148"/>
    <lineage>
        <taxon>Bacteria</taxon>
        <taxon>Bacteria division WOR-3</taxon>
    </lineage>
</organism>
<dbReference type="EMBL" id="DTDJ01000014">
    <property type="protein sequence ID" value="HGL17030.1"/>
    <property type="molecule type" value="Genomic_DNA"/>
</dbReference>
<name>A0A7V3ZXA0_UNCW3</name>
<dbReference type="AlphaFoldDB" id="A0A7V3ZXA0"/>
<proteinExistence type="predicted"/>
<sequence length="644" mass="74279">MLLVLIAIVSELYSAPKYSSPQEFLAKYMEQEPVSFFKIFPVPDTSNPVTHIKAYVAYTEKEFLSLVVIDSFDLVSTSKSYDDNNIFRGDYVALTLSTYPTKEFAYVFIASKGEGQYDFVLGNHGFTSKDWDGIWSVESKEKEGNLMILFKVPFSSIMFHDSIFYFQLDLNLRGGVISYSTDYNEPSWALFNMHSVCLKGITPSRFQYKLNAIPYMRFQRIEENEPEFAVGGIFELRPDAQSLFSFAFNPDFSTVDLDVISLDLSVGPRIFPEKRKFFLEGANAFTISLPLYNSRNIDTLHYGFKGVWERNTYSLYGLYAKHDANRDFLGFGFSYYTSSKIASPYFRFLRDDSVSTIVLGNSSYLQPLKTQIFFEGAINATNRNVGFVLSISRSARPGLGFSARITSVDSSLISPVGIMFYNNKLGYSVNVWYEWLPFKNLRNLVYFAHYGLSKKHLPENIYNGTNVSYQIVTTTFPIWFFKLGFGRTVFGSRNSSYYEWKGFYAGFGPSFKHGSFTWGIEKDLKEDNFLLNFSGSLNVLQSSLNFELSRKSFNPFVESDTTIFQFYGEVPLFKKVFLKPFVSYERSASGGETEEYLRVNMREFLYFNRFTQLAFVQDIAYDVSGGRFERKNFLLRFQLYFQIR</sequence>
<dbReference type="Gene3D" id="2.60.40.1190">
    <property type="match status" value="1"/>
</dbReference>
<accession>A0A7V3ZXA0</accession>
<gene>
    <name evidence="1" type="ORF">ENU66_01630</name>
</gene>
<evidence type="ECO:0000313" key="1">
    <source>
        <dbReference type="EMBL" id="HGL17030.1"/>
    </source>
</evidence>
<evidence type="ECO:0008006" key="2">
    <source>
        <dbReference type="Google" id="ProtNLM"/>
    </source>
</evidence>
<comment type="caution">
    <text evidence="1">The sequence shown here is derived from an EMBL/GenBank/DDBJ whole genome shotgun (WGS) entry which is preliminary data.</text>
</comment>
<protein>
    <recommendedName>
        <fullName evidence="2">Carbohydrate binding family 9 domain-containing protein</fullName>
    </recommendedName>
</protein>
<reference evidence="1" key="1">
    <citation type="journal article" date="2020" name="mSystems">
        <title>Genome- and Community-Level Interaction Insights into Carbon Utilization and Element Cycling Functions of Hydrothermarchaeota in Hydrothermal Sediment.</title>
        <authorList>
            <person name="Zhou Z."/>
            <person name="Liu Y."/>
            <person name="Xu W."/>
            <person name="Pan J."/>
            <person name="Luo Z.H."/>
            <person name="Li M."/>
        </authorList>
    </citation>
    <scope>NUCLEOTIDE SEQUENCE [LARGE SCALE GENOMIC DNA]</scope>
    <source>
        <strain evidence="1">SpSt-69</strain>
    </source>
</reference>